<dbReference type="AlphaFoldDB" id="A0A7E4VTN6"/>
<evidence type="ECO:0000313" key="3">
    <source>
        <dbReference type="WBParaSite" id="Pan_g3046.t1"/>
    </source>
</evidence>
<evidence type="ECO:0000256" key="1">
    <source>
        <dbReference type="SAM" id="Phobius"/>
    </source>
</evidence>
<keyword evidence="2" id="KW-1185">Reference proteome</keyword>
<protein>
    <submittedName>
        <fullName evidence="3">Very-long-chain (3R)-3-hydroxyacyl-CoA dehydratase</fullName>
    </submittedName>
</protein>
<dbReference type="Proteomes" id="UP000492821">
    <property type="component" value="Unassembled WGS sequence"/>
</dbReference>
<reference evidence="2" key="1">
    <citation type="journal article" date="2013" name="Genetics">
        <title>The draft genome and transcriptome of Panagrellus redivivus are shaped by the harsh demands of a free-living lifestyle.</title>
        <authorList>
            <person name="Srinivasan J."/>
            <person name="Dillman A.R."/>
            <person name="Macchietto M.G."/>
            <person name="Heikkinen L."/>
            <person name="Lakso M."/>
            <person name="Fracchia K.M."/>
            <person name="Antoshechkin I."/>
            <person name="Mortazavi A."/>
            <person name="Wong G."/>
            <person name="Sternberg P.W."/>
        </authorList>
    </citation>
    <scope>NUCLEOTIDE SEQUENCE [LARGE SCALE GENOMIC DNA]</scope>
    <source>
        <strain evidence="2">MT8872</strain>
    </source>
</reference>
<keyword evidence="1" id="KW-1133">Transmembrane helix</keyword>
<keyword evidence="1" id="KW-0472">Membrane</keyword>
<name>A0A7E4VTN6_PANRE</name>
<reference evidence="3" key="2">
    <citation type="submission" date="2020-10" db="UniProtKB">
        <authorList>
            <consortium name="WormBaseParasite"/>
        </authorList>
    </citation>
    <scope>IDENTIFICATION</scope>
</reference>
<organism evidence="2 3">
    <name type="scientific">Panagrellus redivivus</name>
    <name type="common">Microworm</name>
    <dbReference type="NCBI Taxonomy" id="6233"/>
    <lineage>
        <taxon>Eukaryota</taxon>
        <taxon>Metazoa</taxon>
        <taxon>Ecdysozoa</taxon>
        <taxon>Nematoda</taxon>
        <taxon>Chromadorea</taxon>
        <taxon>Rhabditida</taxon>
        <taxon>Tylenchina</taxon>
        <taxon>Panagrolaimomorpha</taxon>
        <taxon>Panagrolaimoidea</taxon>
        <taxon>Panagrolaimidae</taxon>
        <taxon>Panagrellus</taxon>
    </lineage>
</organism>
<sequence length="97" mass="11406">MQSMYPLFWTIGIEICYNIYSVGMLGTLYFLGIRNDNDGISVLESVMGIIREAVLIVYCFPFLIYSEKRRHTNFINKVNAEAQNEHNLYFKQLKAQW</sequence>
<proteinExistence type="predicted"/>
<dbReference type="WBParaSite" id="Pan_g3046.t1">
    <property type="protein sequence ID" value="Pan_g3046.t1"/>
    <property type="gene ID" value="Pan_g3046"/>
</dbReference>
<keyword evidence="1" id="KW-0812">Transmembrane</keyword>
<feature type="transmembrane region" description="Helical" evidence="1">
    <location>
        <begin position="7"/>
        <end position="33"/>
    </location>
</feature>
<accession>A0A7E4VTN6</accession>
<evidence type="ECO:0000313" key="2">
    <source>
        <dbReference type="Proteomes" id="UP000492821"/>
    </source>
</evidence>
<feature type="transmembrane region" description="Helical" evidence="1">
    <location>
        <begin position="45"/>
        <end position="65"/>
    </location>
</feature>